<dbReference type="STRING" id="333673.A0A3M0J7P3"/>
<gene>
    <name evidence="1" type="ORF">DUI87_26401</name>
</gene>
<evidence type="ECO:0000313" key="2">
    <source>
        <dbReference type="Proteomes" id="UP000269221"/>
    </source>
</evidence>
<dbReference type="Proteomes" id="UP000269221">
    <property type="component" value="Unassembled WGS sequence"/>
</dbReference>
<comment type="caution">
    <text evidence="1">The sequence shown here is derived from an EMBL/GenBank/DDBJ whole genome shotgun (WGS) entry which is preliminary data.</text>
</comment>
<dbReference type="OrthoDB" id="416454at2759"/>
<organism evidence="1 2">
    <name type="scientific">Hirundo rustica rustica</name>
    <dbReference type="NCBI Taxonomy" id="333673"/>
    <lineage>
        <taxon>Eukaryota</taxon>
        <taxon>Metazoa</taxon>
        <taxon>Chordata</taxon>
        <taxon>Craniata</taxon>
        <taxon>Vertebrata</taxon>
        <taxon>Euteleostomi</taxon>
        <taxon>Archelosauria</taxon>
        <taxon>Archosauria</taxon>
        <taxon>Dinosauria</taxon>
        <taxon>Saurischia</taxon>
        <taxon>Theropoda</taxon>
        <taxon>Coelurosauria</taxon>
        <taxon>Aves</taxon>
        <taxon>Neognathae</taxon>
        <taxon>Neoaves</taxon>
        <taxon>Telluraves</taxon>
        <taxon>Australaves</taxon>
        <taxon>Passeriformes</taxon>
        <taxon>Sylvioidea</taxon>
        <taxon>Hirundinidae</taxon>
        <taxon>Hirundo</taxon>
    </lineage>
</organism>
<name>A0A3M0J7P3_HIRRU</name>
<evidence type="ECO:0000313" key="1">
    <source>
        <dbReference type="EMBL" id="RMB97117.1"/>
    </source>
</evidence>
<dbReference type="EMBL" id="QRBI01000169">
    <property type="protein sequence ID" value="RMB97117.1"/>
    <property type="molecule type" value="Genomic_DNA"/>
</dbReference>
<reference evidence="1 2" key="1">
    <citation type="submission" date="2018-07" db="EMBL/GenBank/DDBJ databases">
        <title>A high quality draft genome assembly of the barn swallow (H. rustica rustica).</title>
        <authorList>
            <person name="Formenti G."/>
            <person name="Chiara M."/>
            <person name="Poveda L."/>
            <person name="Francoijs K.-J."/>
            <person name="Bonisoli-Alquati A."/>
            <person name="Canova L."/>
            <person name="Gianfranceschi L."/>
            <person name="Horner D.S."/>
            <person name="Saino N."/>
        </authorList>
    </citation>
    <scope>NUCLEOTIDE SEQUENCE [LARGE SCALE GENOMIC DNA]</scope>
    <source>
        <strain evidence="1">Chelidonia</strain>
        <tissue evidence="1">Blood</tissue>
    </source>
</reference>
<proteinExistence type="predicted"/>
<keyword evidence="2" id="KW-1185">Reference proteome</keyword>
<dbReference type="AlphaFoldDB" id="A0A3M0J7P3"/>
<evidence type="ECO:0008006" key="3">
    <source>
        <dbReference type="Google" id="ProtNLM"/>
    </source>
</evidence>
<sequence>MIFIDDPDMLIECTLSKFTDHNELGGGIDLLEGCRDLQKDMDRLYRSTEAIWMRLNKRKCGVLHWVSTTAYRALGQARAAGKLPSGERPESFS</sequence>
<protein>
    <recommendedName>
        <fullName evidence="3">Reverse transcriptase domain-containing protein</fullName>
    </recommendedName>
</protein>
<accession>A0A3M0J7P3</accession>